<proteinExistence type="predicted"/>
<gene>
    <name evidence="1" type="ORF">CSOJ01_02270</name>
</gene>
<evidence type="ECO:0000313" key="2">
    <source>
        <dbReference type="Proteomes" id="UP000652219"/>
    </source>
</evidence>
<accession>A0A8H6N359</accession>
<protein>
    <submittedName>
        <fullName evidence="1">Uncharacterized protein</fullName>
    </submittedName>
</protein>
<reference evidence="1 2" key="1">
    <citation type="journal article" date="2020" name="Phytopathology">
        <title>Genome Sequence Resources of Colletotrichum truncatum, C. plurivorum, C. musicola, and C. sojae: Four Species Pathogenic to Soybean (Glycine max).</title>
        <authorList>
            <person name="Rogerio F."/>
            <person name="Boufleur T.R."/>
            <person name="Ciampi-Guillardi M."/>
            <person name="Sukno S.A."/>
            <person name="Thon M.R."/>
            <person name="Massola Junior N.S."/>
            <person name="Baroncelli R."/>
        </authorList>
    </citation>
    <scope>NUCLEOTIDE SEQUENCE [LARGE SCALE GENOMIC DNA]</scope>
    <source>
        <strain evidence="1 2">LFN0009</strain>
    </source>
</reference>
<dbReference type="AlphaFoldDB" id="A0A8H6N359"/>
<organism evidence="1 2">
    <name type="scientific">Colletotrichum sojae</name>
    <dbReference type="NCBI Taxonomy" id="2175907"/>
    <lineage>
        <taxon>Eukaryota</taxon>
        <taxon>Fungi</taxon>
        <taxon>Dikarya</taxon>
        <taxon>Ascomycota</taxon>
        <taxon>Pezizomycotina</taxon>
        <taxon>Sordariomycetes</taxon>
        <taxon>Hypocreomycetidae</taxon>
        <taxon>Glomerellales</taxon>
        <taxon>Glomerellaceae</taxon>
        <taxon>Colletotrichum</taxon>
        <taxon>Colletotrichum orchidearum species complex</taxon>
    </lineage>
</organism>
<keyword evidence="2" id="KW-1185">Reference proteome</keyword>
<sequence>MVCEVRCFTLQLAWEPGSMVQSRLFRAGDWMSQPVFFFSGLAGSGSQAEERRTTTHPPPRHVIWVAYAAMRHGLPFATPIWAKFGPSGGVNAARIRRDTWAEAMHDCMHGTPAHVSRMLWLARAVDRCLGHRITA</sequence>
<dbReference type="EMBL" id="WIGN01000019">
    <property type="protein sequence ID" value="KAF6817833.1"/>
    <property type="molecule type" value="Genomic_DNA"/>
</dbReference>
<comment type="caution">
    <text evidence="1">The sequence shown here is derived from an EMBL/GenBank/DDBJ whole genome shotgun (WGS) entry which is preliminary data.</text>
</comment>
<dbReference type="Proteomes" id="UP000652219">
    <property type="component" value="Unassembled WGS sequence"/>
</dbReference>
<evidence type="ECO:0000313" key="1">
    <source>
        <dbReference type="EMBL" id="KAF6817833.1"/>
    </source>
</evidence>
<name>A0A8H6N359_9PEZI</name>